<keyword evidence="2" id="KW-0143">Chaperone</keyword>
<dbReference type="EMBL" id="MDYX01000024">
    <property type="protein sequence ID" value="KAF9629252.1"/>
    <property type="molecule type" value="Genomic_DNA"/>
</dbReference>
<dbReference type="GO" id="GO:0016151">
    <property type="term" value="F:nickel cation binding"/>
    <property type="evidence" value="ECO:0007669"/>
    <property type="project" value="InterPro"/>
</dbReference>
<dbReference type="PANTHER" id="PTHR33643">
    <property type="entry name" value="UREASE ACCESSORY PROTEIN D"/>
    <property type="match status" value="1"/>
</dbReference>
<dbReference type="PANTHER" id="PTHR33643:SF1">
    <property type="entry name" value="UREASE ACCESSORY PROTEIN D"/>
    <property type="match status" value="1"/>
</dbReference>
<reference evidence="3" key="2">
    <citation type="journal article" date="2018" name="DNA Res.">
        <title>Comparative genome and transcriptome analyses reveal adaptations to opportunistic infections in woody plant degrading pathogens of Botryosphaeriaceae.</title>
        <authorList>
            <person name="Yan J.Y."/>
            <person name="Zhao W.S."/>
            <person name="Chen Z."/>
            <person name="Xing Q.K."/>
            <person name="Zhang W."/>
            <person name="Chethana K.W.T."/>
            <person name="Xue M.F."/>
            <person name="Xu J.P."/>
            <person name="Phillips A.J.L."/>
            <person name="Wang Y."/>
            <person name="Liu J.H."/>
            <person name="Liu M."/>
            <person name="Zhou Y."/>
            <person name="Jayawardena R.S."/>
            <person name="Manawasinghe I.S."/>
            <person name="Huang J.B."/>
            <person name="Qiao G.H."/>
            <person name="Fu C.Y."/>
            <person name="Guo F.F."/>
            <person name="Dissanayake A.J."/>
            <person name="Peng Y.L."/>
            <person name="Hyde K.D."/>
            <person name="Li X.H."/>
        </authorList>
    </citation>
    <scope>NUCLEOTIDE SEQUENCE</scope>
    <source>
        <strain evidence="3">CSS-01s</strain>
    </source>
</reference>
<organism evidence="3 4">
    <name type="scientific">Lasiodiplodia theobromae</name>
    <dbReference type="NCBI Taxonomy" id="45133"/>
    <lineage>
        <taxon>Eukaryota</taxon>
        <taxon>Fungi</taxon>
        <taxon>Dikarya</taxon>
        <taxon>Ascomycota</taxon>
        <taxon>Pezizomycotina</taxon>
        <taxon>Dothideomycetes</taxon>
        <taxon>Dothideomycetes incertae sedis</taxon>
        <taxon>Botryosphaeriales</taxon>
        <taxon>Botryosphaeriaceae</taxon>
        <taxon>Lasiodiplodia</taxon>
    </lineage>
</organism>
<protein>
    <submittedName>
        <fullName evidence="3">Urease accessory protein UreD</fullName>
    </submittedName>
</protein>
<evidence type="ECO:0000313" key="3">
    <source>
        <dbReference type="EMBL" id="KAF9629252.1"/>
    </source>
</evidence>
<evidence type="ECO:0000256" key="1">
    <source>
        <dbReference type="ARBA" id="ARBA00007177"/>
    </source>
</evidence>
<name>A0A8H7IQ48_9PEZI</name>
<dbReference type="AlphaFoldDB" id="A0A8H7IQ48"/>
<gene>
    <name evidence="3" type="ORF">BFW01_g10455</name>
</gene>
<accession>A0A8H7IQ48</accession>
<reference evidence="3" key="1">
    <citation type="submission" date="2016-08" db="EMBL/GenBank/DDBJ databases">
        <authorList>
            <person name="Yan J."/>
        </authorList>
    </citation>
    <scope>NUCLEOTIDE SEQUENCE</scope>
    <source>
        <strain evidence="3">CSS-01s</strain>
    </source>
</reference>
<dbReference type="Proteomes" id="UP000627934">
    <property type="component" value="Unassembled WGS sequence"/>
</dbReference>
<dbReference type="Pfam" id="PF01774">
    <property type="entry name" value="UreD"/>
    <property type="match status" value="1"/>
</dbReference>
<evidence type="ECO:0000313" key="4">
    <source>
        <dbReference type="Proteomes" id="UP000627934"/>
    </source>
</evidence>
<sequence length="368" mass="39894">MNNPFAPSTSRPGHGSIVLSLLPPSTPVLRTVTYQYPLKLIAPEPAAIAPNSPLADEPRTQHVVHTVFVLTYGGGLVAGDAVTLRVALAPTTRLCLLTQGSTKIFKAPSPERRFRCGQTTDVRVAPGAALCFLPDPVQPFAESGFVQKQRYVVLQSPPSGEASEGGERPGPGSLCVLDWVSEGRSARGEHWDCYEYTSRNEVWLAPHGTELEPKDWDGAETGRLLLRDNVILNNESGDGAAAAGTIVGRMDELAAFGTLILYGGLFELLGKFFLDEFQAMPRIGAKKWHSATADEHQQLTPQEAWRSQRLRQEADDGVLWTAAAVRGAVLVKFGAKSVEGARRWLGSMIKSEGTVEKHFGERAVLCLK</sequence>
<comment type="similarity">
    <text evidence="1">Belongs to the UreD family.</text>
</comment>
<proteinExistence type="inferred from homology"/>
<dbReference type="InterPro" id="IPR002669">
    <property type="entry name" value="UreD"/>
</dbReference>
<evidence type="ECO:0000256" key="2">
    <source>
        <dbReference type="ARBA" id="ARBA00023186"/>
    </source>
</evidence>
<comment type="caution">
    <text evidence="3">The sequence shown here is derived from an EMBL/GenBank/DDBJ whole genome shotgun (WGS) entry which is preliminary data.</text>
</comment>